<dbReference type="PANTHER" id="PTHR35395">
    <property type="entry name" value="DUF6536 DOMAIN-CONTAINING PROTEIN"/>
    <property type="match status" value="1"/>
</dbReference>
<evidence type="ECO:0000256" key="1">
    <source>
        <dbReference type="SAM" id="Phobius"/>
    </source>
</evidence>
<evidence type="ECO:0000313" key="4">
    <source>
        <dbReference type="Proteomes" id="UP001153618"/>
    </source>
</evidence>
<proteinExistence type="predicted"/>
<comment type="caution">
    <text evidence="3">The sequence shown here is derived from an EMBL/GenBank/DDBJ whole genome shotgun (WGS) entry which is preliminary data.</text>
</comment>
<dbReference type="InterPro" id="IPR046623">
    <property type="entry name" value="DUF6536"/>
</dbReference>
<dbReference type="OrthoDB" id="5429634at2759"/>
<dbReference type="PANTHER" id="PTHR35395:SF1">
    <property type="entry name" value="DUF6536 DOMAIN-CONTAINING PROTEIN"/>
    <property type="match status" value="1"/>
</dbReference>
<dbReference type="AlphaFoldDB" id="A0A9W4I0Y3"/>
<feature type="transmembrane region" description="Helical" evidence="1">
    <location>
        <begin position="40"/>
        <end position="57"/>
    </location>
</feature>
<gene>
    <name evidence="3" type="ORF">POLS_LOCUS7049</name>
</gene>
<feature type="domain" description="DUF6536" evidence="2">
    <location>
        <begin position="1"/>
        <end position="68"/>
    </location>
</feature>
<reference evidence="3" key="1">
    <citation type="submission" date="2021-07" db="EMBL/GenBank/DDBJ databases">
        <authorList>
            <person name="Branca A.L. A."/>
        </authorList>
    </citation>
    <scope>NUCLEOTIDE SEQUENCE</scope>
</reference>
<evidence type="ECO:0000313" key="3">
    <source>
        <dbReference type="EMBL" id="CAG8184833.1"/>
    </source>
</evidence>
<dbReference type="EMBL" id="CAJVOS010000039">
    <property type="protein sequence ID" value="CAG8184833.1"/>
    <property type="molecule type" value="Genomic_DNA"/>
</dbReference>
<keyword evidence="4" id="KW-1185">Reference proteome</keyword>
<dbReference type="Proteomes" id="UP001153618">
    <property type="component" value="Unassembled WGS sequence"/>
</dbReference>
<keyword evidence="1" id="KW-0812">Transmembrane</keyword>
<keyword evidence="1" id="KW-1133">Transmembrane helix</keyword>
<sequence length="82" mass="9074">MQTLVAPTREEIDASHAKRRWLDVGGQSIRNLSAISNARLGLWVVLCITAIPFHLLYESSLFLRSICCANATLVTTRSCLEA</sequence>
<name>A0A9W4I0Y3_PENOL</name>
<evidence type="ECO:0000259" key="2">
    <source>
        <dbReference type="Pfam" id="PF20163"/>
    </source>
</evidence>
<keyword evidence="1" id="KW-0472">Membrane</keyword>
<protein>
    <recommendedName>
        <fullName evidence="2">DUF6536 domain-containing protein</fullName>
    </recommendedName>
</protein>
<accession>A0A9W4I0Y3</accession>
<organism evidence="3 4">
    <name type="scientific">Penicillium olsonii</name>
    <dbReference type="NCBI Taxonomy" id="99116"/>
    <lineage>
        <taxon>Eukaryota</taxon>
        <taxon>Fungi</taxon>
        <taxon>Dikarya</taxon>
        <taxon>Ascomycota</taxon>
        <taxon>Pezizomycotina</taxon>
        <taxon>Eurotiomycetes</taxon>
        <taxon>Eurotiomycetidae</taxon>
        <taxon>Eurotiales</taxon>
        <taxon>Aspergillaceae</taxon>
        <taxon>Penicillium</taxon>
    </lineage>
</organism>
<dbReference type="Pfam" id="PF20163">
    <property type="entry name" value="DUF6536"/>
    <property type="match status" value="1"/>
</dbReference>